<evidence type="ECO:0000256" key="1">
    <source>
        <dbReference type="ARBA" id="ARBA00000085"/>
    </source>
</evidence>
<evidence type="ECO:0000256" key="3">
    <source>
        <dbReference type="ARBA" id="ARBA00022553"/>
    </source>
</evidence>
<dbReference type="STRING" id="333140.AWW68_02010"/>
<keyword evidence="5" id="KW-0547">Nucleotide-binding</keyword>
<protein>
    <recommendedName>
        <fullName evidence="2">histidine kinase</fullName>
        <ecNumber evidence="2">2.7.13.3</ecNumber>
    </recommendedName>
</protein>
<dbReference type="InterPro" id="IPR011990">
    <property type="entry name" value="TPR-like_helical_dom_sf"/>
</dbReference>
<comment type="caution">
    <text evidence="10">The sequence shown here is derived from an EMBL/GenBank/DDBJ whole genome shotgun (WGS) entry which is preliminary data.</text>
</comment>
<evidence type="ECO:0000259" key="9">
    <source>
        <dbReference type="SMART" id="SM00387"/>
    </source>
</evidence>
<sequence length="680" mass="77636">MKTHRAIGFFLFCLLRFAYVSVANGQDRLAEKMDSLQSIVDQTKAQDSLKLLYAEQLSIAQQQGDLKKEALLELKLGASSDYTGVEMERHYAKALAIYTQTNDTLGMTRANYEIANAKQLQNDYDSTRIYAERSVALAEQQADTVGIIKGRLLLSSMYSHLALYTQSLQELNKGRMLAERMEDNQAMVQDILNKESFALYSLEEYDKSAEKISQIIEMLKPSGNARRLNVWSNNLASVYSLCQGCVSFERRKSILREAIAYAEEANFAYGKAYSYKHMADTYRDEGILDSTRYYLDQIERLLPEIDKKDFTGLVSSSQAAYWSKAGNNKKAIIYFEKAFNIWKEIGSKSDQMYVASHLQKHYRAEQDFRNAYKYLNEYVNLKDSLFSQENVEKVKELQLSYEFQKQQIADSLKNEERLNLLKVSYEYEASIEKRSRIILIISMLAVAIIAVLIFTNYKKQKRLAGLLQIRTNEVTDELKQKELLLTEIHHRVKNNFQILSSLLELQAKGTTDPNTKSLISEGKSRVKSMALIHNQLYNTDSLKVSVLSYLQNLFAEIQRSFENISSDAKFAIDSDIEIDVDTMVPLGLIANELITNSFKYASANGLQLTISLSRMEDSLLLTVKDNGPGIPDGFDIQRAKSTGLWLVSRLALQIHGRYEYAYDAGAVFKIYFNQSQYINS</sequence>
<name>A0A150XFS5_9BACT</name>
<evidence type="ECO:0000256" key="4">
    <source>
        <dbReference type="ARBA" id="ARBA00022679"/>
    </source>
</evidence>
<keyword evidence="8" id="KW-0812">Transmembrane</keyword>
<accession>A0A150XFS5</accession>
<feature type="transmembrane region" description="Helical" evidence="8">
    <location>
        <begin position="437"/>
        <end position="457"/>
    </location>
</feature>
<dbReference type="Gene3D" id="3.30.565.10">
    <property type="entry name" value="Histidine kinase-like ATPase, C-terminal domain"/>
    <property type="match status" value="1"/>
</dbReference>
<keyword evidence="3" id="KW-0597">Phosphoprotein</keyword>
<dbReference type="PANTHER" id="PTHR41523">
    <property type="entry name" value="TWO-COMPONENT SYSTEM SENSOR PROTEIN"/>
    <property type="match status" value="1"/>
</dbReference>
<dbReference type="InterPro" id="IPR036890">
    <property type="entry name" value="HATPase_C_sf"/>
</dbReference>
<evidence type="ECO:0000256" key="7">
    <source>
        <dbReference type="ARBA" id="ARBA00022840"/>
    </source>
</evidence>
<dbReference type="CDD" id="cd00075">
    <property type="entry name" value="HATPase"/>
    <property type="match status" value="1"/>
</dbReference>
<evidence type="ECO:0000313" key="10">
    <source>
        <dbReference type="EMBL" id="KYG77570.1"/>
    </source>
</evidence>
<evidence type="ECO:0000313" key="11">
    <source>
        <dbReference type="Proteomes" id="UP000075606"/>
    </source>
</evidence>
<dbReference type="RefSeq" id="WP_068216053.1">
    <property type="nucleotide sequence ID" value="NZ_LRPC01000001.1"/>
</dbReference>
<organism evidence="10 11">
    <name type="scientific">Roseivirga spongicola</name>
    <dbReference type="NCBI Taxonomy" id="333140"/>
    <lineage>
        <taxon>Bacteria</taxon>
        <taxon>Pseudomonadati</taxon>
        <taxon>Bacteroidota</taxon>
        <taxon>Cytophagia</taxon>
        <taxon>Cytophagales</taxon>
        <taxon>Roseivirgaceae</taxon>
        <taxon>Roseivirga</taxon>
    </lineage>
</organism>
<keyword evidence="8" id="KW-0472">Membrane</keyword>
<proteinExistence type="predicted"/>
<evidence type="ECO:0000256" key="8">
    <source>
        <dbReference type="SAM" id="Phobius"/>
    </source>
</evidence>
<gene>
    <name evidence="10" type="ORF">AWW68_02010</name>
</gene>
<dbReference type="PANTHER" id="PTHR41523:SF8">
    <property type="entry name" value="ETHYLENE RESPONSE SENSOR PROTEIN"/>
    <property type="match status" value="1"/>
</dbReference>
<keyword evidence="4" id="KW-0808">Transferase</keyword>
<keyword evidence="7" id="KW-0067">ATP-binding</keyword>
<evidence type="ECO:0000256" key="6">
    <source>
        <dbReference type="ARBA" id="ARBA00022777"/>
    </source>
</evidence>
<dbReference type="Proteomes" id="UP000075606">
    <property type="component" value="Unassembled WGS sequence"/>
</dbReference>
<keyword evidence="11" id="KW-1185">Reference proteome</keyword>
<dbReference type="Gene3D" id="1.25.40.10">
    <property type="entry name" value="Tetratricopeptide repeat domain"/>
    <property type="match status" value="2"/>
</dbReference>
<dbReference type="EC" id="2.7.13.3" evidence="2"/>
<dbReference type="SUPFAM" id="SSF48452">
    <property type="entry name" value="TPR-like"/>
    <property type="match status" value="2"/>
</dbReference>
<dbReference type="SUPFAM" id="SSF55874">
    <property type="entry name" value="ATPase domain of HSP90 chaperone/DNA topoisomerase II/histidine kinase"/>
    <property type="match status" value="1"/>
</dbReference>
<keyword evidence="8" id="KW-1133">Transmembrane helix</keyword>
<dbReference type="SMART" id="SM00387">
    <property type="entry name" value="HATPase_c"/>
    <property type="match status" value="1"/>
</dbReference>
<comment type="catalytic activity">
    <reaction evidence="1">
        <text>ATP + protein L-histidine = ADP + protein N-phospho-L-histidine.</text>
        <dbReference type="EC" id="2.7.13.3"/>
    </reaction>
</comment>
<dbReference type="Pfam" id="PF07568">
    <property type="entry name" value="HisKA_2"/>
    <property type="match status" value="1"/>
</dbReference>
<evidence type="ECO:0000256" key="5">
    <source>
        <dbReference type="ARBA" id="ARBA00022741"/>
    </source>
</evidence>
<dbReference type="InterPro" id="IPR011495">
    <property type="entry name" value="Sig_transdc_His_kin_sub2_dim/P"/>
</dbReference>
<dbReference type="GO" id="GO:0005524">
    <property type="term" value="F:ATP binding"/>
    <property type="evidence" value="ECO:0007669"/>
    <property type="project" value="UniProtKB-KW"/>
</dbReference>
<dbReference type="AlphaFoldDB" id="A0A150XFS5"/>
<reference evidence="10 11" key="1">
    <citation type="submission" date="2016-01" db="EMBL/GenBank/DDBJ databases">
        <title>Genome sequencing of Roseivirga spongicola UST030701-084.</title>
        <authorList>
            <person name="Selvaratnam C."/>
            <person name="Thevarajoo S."/>
            <person name="Goh K.M."/>
            <person name="Ee R."/>
            <person name="Chan K.-G."/>
            <person name="Chong C.S."/>
        </authorList>
    </citation>
    <scope>NUCLEOTIDE SEQUENCE [LARGE SCALE GENOMIC DNA]</scope>
    <source>
        <strain evidence="10 11">UST030701-084</strain>
    </source>
</reference>
<dbReference type="OrthoDB" id="9767435at2"/>
<dbReference type="Gene3D" id="3.30.450.20">
    <property type="entry name" value="PAS domain"/>
    <property type="match status" value="1"/>
</dbReference>
<evidence type="ECO:0000256" key="2">
    <source>
        <dbReference type="ARBA" id="ARBA00012438"/>
    </source>
</evidence>
<dbReference type="InterPro" id="IPR003594">
    <property type="entry name" value="HATPase_dom"/>
</dbReference>
<keyword evidence="6" id="KW-0418">Kinase</keyword>
<dbReference type="Pfam" id="PF02518">
    <property type="entry name" value="HATPase_c"/>
    <property type="match status" value="1"/>
</dbReference>
<dbReference type="GO" id="GO:0004673">
    <property type="term" value="F:protein histidine kinase activity"/>
    <property type="evidence" value="ECO:0007669"/>
    <property type="project" value="UniProtKB-EC"/>
</dbReference>
<feature type="domain" description="Histidine kinase/HSP90-like ATPase" evidence="9">
    <location>
        <begin position="581"/>
        <end position="676"/>
    </location>
</feature>
<dbReference type="EMBL" id="LRPC01000001">
    <property type="protein sequence ID" value="KYG77570.1"/>
    <property type="molecule type" value="Genomic_DNA"/>
</dbReference>